<evidence type="ECO:0000313" key="1">
    <source>
        <dbReference type="EMBL" id="CAK8675793.1"/>
    </source>
</evidence>
<reference evidence="1 2" key="1">
    <citation type="submission" date="2024-02" db="EMBL/GenBank/DDBJ databases">
        <authorList>
            <person name="Daric V."/>
            <person name="Darras S."/>
        </authorList>
    </citation>
    <scope>NUCLEOTIDE SEQUENCE [LARGE SCALE GENOMIC DNA]</scope>
</reference>
<dbReference type="Proteomes" id="UP001642483">
    <property type="component" value="Unassembled WGS sequence"/>
</dbReference>
<sequence length="116" mass="13895">MRCMWSSWSGAGKNKYSKRNLFSKGKMPSNEWLEILYYTHVYDTDKLHSPKNNVAQVCSQQVRIHQWKVCNVGLINLMRSHNLITNWKVFFKFSRNPRNFRPFLKNSRKIIEINSK</sequence>
<evidence type="ECO:0000313" key="2">
    <source>
        <dbReference type="Proteomes" id="UP001642483"/>
    </source>
</evidence>
<protein>
    <submittedName>
        <fullName evidence="1">Uncharacterized protein</fullName>
    </submittedName>
</protein>
<name>A0ABP0FAE5_CLALP</name>
<keyword evidence="2" id="KW-1185">Reference proteome</keyword>
<comment type="caution">
    <text evidence="1">The sequence shown here is derived from an EMBL/GenBank/DDBJ whole genome shotgun (WGS) entry which is preliminary data.</text>
</comment>
<organism evidence="1 2">
    <name type="scientific">Clavelina lepadiformis</name>
    <name type="common">Light-bulb sea squirt</name>
    <name type="synonym">Ascidia lepadiformis</name>
    <dbReference type="NCBI Taxonomy" id="159417"/>
    <lineage>
        <taxon>Eukaryota</taxon>
        <taxon>Metazoa</taxon>
        <taxon>Chordata</taxon>
        <taxon>Tunicata</taxon>
        <taxon>Ascidiacea</taxon>
        <taxon>Aplousobranchia</taxon>
        <taxon>Clavelinidae</taxon>
        <taxon>Clavelina</taxon>
    </lineage>
</organism>
<dbReference type="EMBL" id="CAWYQH010000024">
    <property type="protein sequence ID" value="CAK8675793.1"/>
    <property type="molecule type" value="Genomic_DNA"/>
</dbReference>
<proteinExistence type="predicted"/>
<accession>A0ABP0FAE5</accession>
<gene>
    <name evidence="1" type="ORF">CVLEPA_LOCUS5328</name>
</gene>